<comment type="pathway">
    <text evidence="2 10">Carbohydrate degradation; glycolysis; pyruvate from D-glyceraldehyde 3-phosphate: step 3/5.</text>
</comment>
<dbReference type="OrthoDB" id="9800863at2"/>
<dbReference type="GO" id="GO:0004619">
    <property type="term" value="F:phosphoglycerate mutase activity"/>
    <property type="evidence" value="ECO:0007669"/>
    <property type="project" value="UniProtKB-UniRule"/>
</dbReference>
<evidence type="ECO:0000259" key="15">
    <source>
        <dbReference type="Pfam" id="PF01676"/>
    </source>
</evidence>
<dbReference type="UniPathway" id="UPA00109">
    <property type="reaction ID" value="UER00186"/>
</dbReference>
<dbReference type="Pfam" id="PF01676">
    <property type="entry name" value="Metalloenzyme"/>
    <property type="match status" value="1"/>
</dbReference>
<evidence type="ECO:0000256" key="14">
    <source>
        <dbReference type="SAM" id="MobiDB-lite"/>
    </source>
</evidence>
<dbReference type="GO" id="GO:0005829">
    <property type="term" value="C:cytosol"/>
    <property type="evidence" value="ECO:0007669"/>
    <property type="project" value="TreeGrafter"/>
</dbReference>
<feature type="compositionally biased region" description="Polar residues" evidence="14">
    <location>
        <begin position="516"/>
        <end position="534"/>
    </location>
</feature>
<feature type="binding site" evidence="10 12">
    <location>
        <position position="340"/>
    </location>
    <ligand>
        <name>substrate</name>
    </ligand>
</feature>
<gene>
    <name evidence="10 17" type="primary">gpmI</name>
    <name evidence="17" type="ORF">HT99x_00534</name>
    <name evidence="18" type="ORF">HT99x_014670</name>
</gene>
<comment type="caution">
    <text evidence="17">The sequence shown here is derived from an EMBL/GenBank/DDBJ whole genome shotgun (WGS) entry which is preliminary data.</text>
</comment>
<comment type="similarity">
    <text evidence="3 10">Belongs to the BPG-independent phosphoglycerate mutase family.</text>
</comment>
<feature type="binding site" evidence="10 13">
    <location>
        <position position="411"/>
    </location>
    <ligand>
        <name>Mn(2+)</name>
        <dbReference type="ChEBI" id="CHEBI:29035"/>
        <label>1</label>
    </ligand>
</feature>
<dbReference type="PANTHER" id="PTHR31637">
    <property type="entry name" value="2,3-BISPHOSPHOGLYCERATE-INDEPENDENT PHOSPHOGLYCERATE MUTASE"/>
    <property type="match status" value="1"/>
</dbReference>
<dbReference type="EC" id="5.4.2.12" evidence="4 10"/>
<keyword evidence="6 10" id="KW-0324">Glycolysis</keyword>
<evidence type="ECO:0000256" key="6">
    <source>
        <dbReference type="ARBA" id="ARBA00023152"/>
    </source>
</evidence>
<comment type="subunit">
    <text evidence="10">Monomer.</text>
</comment>
<keyword evidence="19" id="KW-1185">Reference proteome</keyword>
<evidence type="ECO:0000313" key="18">
    <source>
        <dbReference type="EMBL" id="MCS5712680.1"/>
    </source>
</evidence>
<dbReference type="SUPFAM" id="SSF53649">
    <property type="entry name" value="Alkaline phosphatase-like"/>
    <property type="match status" value="1"/>
</dbReference>
<feature type="binding site" evidence="10 13">
    <location>
        <position position="407"/>
    </location>
    <ligand>
        <name>Mn(2+)</name>
        <dbReference type="ChEBI" id="CHEBI:29035"/>
        <label>1</label>
    </ligand>
</feature>
<dbReference type="GO" id="GO:0006096">
    <property type="term" value="P:glycolytic process"/>
    <property type="evidence" value="ECO:0007669"/>
    <property type="project" value="UniProtKB-UniRule"/>
</dbReference>
<evidence type="ECO:0000256" key="8">
    <source>
        <dbReference type="ARBA" id="ARBA00023235"/>
    </source>
</evidence>
<keyword evidence="5 10" id="KW-0479">Metal-binding</keyword>
<dbReference type="PANTHER" id="PTHR31637:SF0">
    <property type="entry name" value="2,3-BISPHOSPHOGLYCERATE-INDEPENDENT PHOSPHOGLYCERATE MUTASE"/>
    <property type="match status" value="1"/>
</dbReference>
<evidence type="ECO:0000256" key="3">
    <source>
        <dbReference type="ARBA" id="ARBA00008819"/>
    </source>
</evidence>
<feature type="binding site" evidence="10 13">
    <location>
        <position position="449"/>
    </location>
    <ligand>
        <name>Mn(2+)</name>
        <dbReference type="ChEBI" id="CHEBI:29035"/>
        <label>2</label>
    </ligand>
</feature>
<evidence type="ECO:0000256" key="2">
    <source>
        <dbReference type="ARBA" id="ARBA00004798"/>
    </source>
</evidence>
<dbReference type="STRING" id="295108.HT99x_00534"/>
<comment type="catalytic activity">
    <reaction evidence="1 10">
        <text>(2R)-2-phosphoglycerate = (2R)-3-phosphoglycerate</text>
        <dbReference type="Rhea" id="RHEA:15901"/>
        <dbReference type="ChEBI" id="CHEBI:58272"/>
        <dbReference type="ChEBI" id="CHEBI:58289"/>
        <dbReference type="EC" id="5.4.2.12"/>
    </reaction>
</comment>
<feature type="binding site" evidence="10 12">
    <location>
        <position position="190"/>
    </location>
    <ligand>
        <name>substrate</name>
    </ligand>
</feature>
<feature type="binding site" evidence="10 12">
    <location>
        <position position="128"/>
    </location>
    <ligand>
        <name>substrate</name>
    </ligand>
</feature>
<dbReference type="CDD" id="cd16010">
    <property type="entry name" value="iPGM"/>
    <property type="match status" value="1"/>
</dbReference>
<dbReference type="Gene3D" id="3.40.1450.10">
    <property type="entry name" value="BPG-independent phosphoglycerate mutase, domain B"/>
    <property type="match status" value="1"/>
</dbReference>
<evidence type="ECO:0000259" key="16">
    <source>
        <dbReference type="Pfam" id="PF06415"/>
    </source>
</evidence>
<evidence type="ECO:0000256" key="1">
    <source>
        <dbReference type="ARBA" id="ARBA00000370"/>
    </source>
</evidence>
<evidence type="ECO:0000256" key="7">
    <source>
        <dbReference type="ARBA" id="ARBA00023211"/>
    </source>
</evidence>
<feature type="binding site" evidence="10 12">
    <location>
        <position position="196"/>
    </location>
    <ligand>
        <name>substrate</name>
    </ligand>
</feature>
<feature type="binding site" evidence="10 13">
    <location>
        <position position="448"/>
    </location>
    <ligand>
        <name>Mn(2+)</name>
        <dbReference type="ChEBI" id="CHEBI:29035"/>
        <label>2</label>
    </ligand>
</feature>
<dbReference type="Proteomes" id="UP000051497">
    <property type="component" value="Unassembled WGS sequence"/>
</dbReference>
<dbReference type="FunFam" id="3.40.1450.10:FF:000001">
    <property type="entry name" value="2,3-bisphosphoglycerate-independent phosphoglycerate mutase"/>
    <property type="match status" value="1"/>
</dbReference>
<dbReference type="PATRIC" id="fig|1590043.3.peg.538"/>
<feature type="region of interest" description="Disordered" evidence="14">
    <location>
        <begin position="508"/>
        <end position="534"/>
    </location>
</feature>
<evidence type="ECO:0000313" key="19">
    <source>
        <dbReference type="Proteomes" id="UP000051497"/>
    </source>
</evidence>
<accession>A0A0Q9YMV6</accession>
<reference evidence="17" key="1">
    <citation type="submission" date="2015-09" db="EMBL/GenBank/DDBJ databases">
        <title>Draft Genome Sequences of Two Novel Amoeba-resistant Intranuclear Bacteria, Candidatus Berkiella cookevillensis and Candidatus Berkiella aquae.</title>
        <authorList>
            <person name="Mehari Y.T."/>
            <person name="Arivett B.A."/>
            <person name="Farone A.L."/>
            <person name="Gunderson J.H."/>
            <person name="Farone M.B."/>
        </authorList>
    </citation>
    <scope>NUCLEOTIDE SEQUENCE [LARGE SCALE GENOMIC DNA]</scope>
    <source>
        <strain evidence="17">HT99</strain>
    </source>
</reference>
<dbReference type="InterPro" id="IPR006124">
    <property type="entry name" value="Metalloenzyme"/>
</dbReference>
<dbReference type="EMBL" id="LKAJ01000002">
    <property type="protein sequence ID" value="KRG22117.1"/>
    <property type="molecule type" value="Genomic_DNA"/>
</dbReference>
<dbReference type="InterPro" id="IPR011258">
    <property type="entry name" value="BPG-indep_PGM_N"/>
</dbReference>
<feature type="domain" description="Metalloenzyme" evidence="15">
    <location>
        <begin position="7"/>
        <end position="504"/>
    </location>
</feature>
<dbReference type="NCBIfam" id="TIGR01307">
    <property type="entry name" value="pgm_bpd_ind"/>
    <property type="match status" value="1"/>
</dbReference>
<name>A0A0Q9YMV6_9GAMM</name>
<evidence type="ECO:0000256" key="9">
    <source>
        <dbReference type="ARBA" id="ARBA00071648"/>
    </source>
</evidence>
<feature type="binding site" evidence="10 12">
    <location>
        <begin position="158"/>
        <end position="159"/>
    </location>
    <ligand>
        <name>substrate</name>
    </ligand>
</feature>
<feature type="active site" description="Phosphoserine intermediate" evidence="10 11">
    <location>
        <position position="67"/>
    </location>
</feature>
<feature type="binding site" evidence="10 13">
    <location>
        <position position="67"/>
    </location>
    <ligand>
        <name>Mn(2+)</name>
        <dbReference type="ChEBI" id="CHEBI:29035"/>
        <label>2</label>
    </ligand>
</feature>
<dbReference type="HAMAP" id="MF_01038">
    <property type="entry name" value="GpmI"/>
    <property type="match status" value="1"/>
</dbReference>
<comment type="cofactor">
    <cofactor evidence="10">
        <name>Mn(2+)</name>
        <dbReference type="ChEBI" id="CHEBI:29035"/>
    </cofactor>
    <text evidence="10">Binds 2 manganese ions per subunit.</text>
</comment>
<evidence type="ECO:0000256" key="13">
    <source>
        <dbReference type="PIRSR" id="PIRSR001492-3"/>
    </source>
</evidence>
<feature type="binding site" evidence="10 13">
    <location>
        <position position="467"/>
    </location>
    <ligand>
        <name>Mn(2+)</name>
        <dbReference type="ChEBI" id="CHEBI:29035"/>
        <label>1</label>
    </ligand>
</feature>
<proteinExistence type="inferred from homology"/>
<dbReference type="PIRSF" id="PIRSF001492">
    <property type="entry name" value="IPGAM"/>
    <property type="match status" value="1"/>
</dbReference>
<protein>
    <recommendedName>
        <fullName evidence="9 10">2,3-bisphosphoglycerate-independent phosphoglycerate mutase</fullName>
        <shortName evidence="10">BPG-independent PGAM</shortName>
        <shortName evidence="10">Phosphoglyceromutase</shortName>
        <shortName evidence="10">iPGM</shortName>
        <ecNumber evidence="4 10">5.4.2.12</ecNumber>
    </recommendedName>
</protein>
<dbReference type="GO" id="GO:0030145">
    <property type="term" value="F:manganese ion binding"/>
    <property type="evidence" value="ECO:0007669"/>
    <property type="project" value="UniProtKB-UniRule"/>
</dbReference>
<sequence length="534" mass="58509">MSISRPKPVVLLIFDGWGWYEPHEQAGNAILAAKTPNWDRLLAQAPHTVLSASGEDVGLPDGQMGNSEVGHLTLGSGRTIYQDLTRITKSIEKGEFFQNSTLKEAFNKAATEQKSIHLMALLSAGGVHSHEDHLFAAIQMAAQNHCSQIYIHAFLDGRDTPPQSAKASLEKLQEVIAKTPGAKLASVSGRYYAMDRDKRWERVKLAYDAIVYGQSPFVASSGIEALELAYLRAETDEFVKPTCIVSPHETPVTVQTGDVVVYMNFRSDRARALAYALTSPEFNGFERGNYPQLGEFVGLTEYDSSLNVKVAFAPQTHRNGLGEYLQNQGLSQLRLAETEKYAHVTFFFNGGVEKPFLKEDRVLIPSPKVTTYDQEPQMSAYPLTEKLIEGITSLKYDCIVCNYANADMVGHTGDFTAAVGAIQTLDICLGKILAALDSVGGCALITSDHGNAECMIDSETHQPHTAHTTSLVPLVYYGKEHLHFMADGKLSDVTPTLLQLMGLPKPSEMTGHSLIQPESVTPYDTKTSNSKTFT</sequence>
<dbReference type="EMBL" id="LKAJ02000001">
    <property type="protein sequence ID" value="MCS5712680.1"/>
    <property type="molecule type" value="Genomic_DNA"/>
</dbReference>
<feature type="binding site" evidence="10 13">
    <location>
        <position position="15"/>
    </location>
    <ligand>
        <name>Mn(2+)</name>
        <dbReference type="ChEBI" id="CHEBI:29035"/>
        <label>2</label>
    </ligand>
</feature>
<dbReference type="InterPro" id="IPR036646">
    <property type="entry name" value="PGAM_B_sf"/>
</dbReference>
<feature type="domain" description="BPG-independent PGAM N-terminal" evidence="16">
    <location>
        <begin position="87"/>
        <end position="303"/>
    </location>
</feature>
<keyword evidence="7 10" id="KW-0464">Manganese</keyword>
<evidence type="ECO:0000256" key="12">
    <source>
        <dbReference type="PIRSR" id="PIRSR001492-2"/>
    </source>
</evidence>
<dbReference type="AlphaFoldDB" id="A0A0Q9YMV6"/>
<reference evidence="18" key="3">
    <citation type="submission" date="2021-06" db="EMBL/GenBank/DDBJ databases">
        <title>Genomic Description and Analysis of Intracellular Bacteria, Candidatus Berkiella cookevillensis and Candidatus Berkiella aquae.</title>
        <authorList>
            <person name="Kidane D.T."/>
            <person name="Mehari Y.T."/>
            <person name="Rice F.C."/>
            <person name="Arivett B.A."/>
            <person name="Farone A.L."/>
            <person name="Berk S.G."/>
            <person name="Farone M.B."/>
        </authorList>
    </citation>
    <scope>NUCLEOTIDE SEQUENCE</scope>
    <source>
        <strain evidence="18">HT99</strain>
    </source>
</reference>
<evidence type="ECO:0000256" key="4">
    <source>
        <dbReference type="ARBA" id="ARBA00012026"/>
    </source>
</evidence>
<dbReference type="InterPro" id="IPR017850">
    <property type="entry name" value="Alkaline_phosphatase_core_sf"/>
</dbReference>
<reference evidence="18" key="2">
    <citation type="journal article" date="2016" name="Genome Announc.">
        <title>Draft Genome Sequences of Two Novel Amoeba-Resistant Intranuclear Bacteria, 'Candidatus Berkiella cookevillensis' and 'Candidatus Berkiella aquae'.</title>
        <authorList>
            <person name="Mehari Y.T."/>
            <person name="Arivett B.A."/>
            <person name="Farone A.L."/>
            <person name="Gunderson J.H."/>
            <person name="Farone M.B."/>
        </authorList>
    </citation>
    <scope>NUCLEOTIDE SEQUENCE</scope>
    <source>
        <strain evidence="18">HT99</strain>
    </source>
</reference>
<feature type="binding site" evidence="10 12">
    <location>
        <begin position="266"/>
        <end position="269"/>
    </location>
    <ligand>
        <name>substrate</name>
    </ligand>
</feature>
<evidence type="ECO:0000256" key="5">
    <source>
        <dbReference type="ARBA" id="ARBA00022723"/>
    </source>
</evidence>
<comment type="function">
    <text evidence="10">Catalyzes the interconversion of 2-phosphoglycerate and 3-phosphoglycerate.</text>
</comment>
<dbReference type="InterPro" id="IPR005995">
    <property type="entry name" value="Pgm_bpd_ind"/>
</dbReference>
<evidence type="ECO:0000256" key="11">
    <source>
        <dbReference type="PIRSR" id="PIRSR001492-1"/>
    </source>
</evidence>
<dbReference type="SUPFAM" id="SSF64158">
    <property type="entry name" value="2,3-Bisphosphoglycerate-independent phosphoglycerate mutase, substrate-binding domain"/>
    <property type="match status" value="1"/>
</dbReference>
<organism evidence="17">
    <name type="scientific">Candidatus Berkiella aquae</name>
    <dbReference type="NCBI Taxonomy" id="295108"/>
    <lineage>
        <taxon>Bacteria</taxon>
        <taxon>Pseudomonadati</taxon>
        <taxon>Pseudomonadota</taxon>
        <taxon>Gammaproteobacteria</taxon>
        <taxon>Candidatus Berkiellales</taxon>
        <taxon>Candidatus Berkiellaceae</taxon>
        <taxon>Candidatus Berkiella</taxon>
    </lineage>
</organism>
<evidence type="ECO:0000313" key="17">
    <source>
        <dbReference type="EMBL" id="KRG22117.1"/>
    </source>
</evidence>
<dbReference type="GO" id="GO:0006007">
    <property type="term" value="P:glucose catabolic process"/>
    <property type="evidence" value="ECO:0007669"/>
    <property type="project" value="InterPro"/>
</dbReference>
<dbReference type="Pfam" id="PF06415">
    <property type="entry name" value="iPGM_N"/>
    <property type="match status" value="1"/>
</dbReference>
<dbReference type="Gene3D" id="3.40.720.10">
    <property type="entry name" value="Alkaline Phosphatase, subunit A"/>
    <property type="match status" value="1"/>
</dbReference>
<evidence type="ECO:0000256" key="10">
    <source>
        <dbReference type="HAMAP-Rule" id="MF_01038"/>
    </source>
</evidence>
<keyword evidence="8 10" id="KW-0413">Isomerase</keyword>